<dbReference type="Pfam" id="PF24883">
    <property type="entry name" value="NPHP3_N"/>
    <property type="match status" value="1"/>
</dbReference>
<gene>
    <name evidence="7" type="ORF">BDW59DRAFT_158243</name>
</gene>
<comment type="caution">
    <text evidence="7">The sequence shown here is derived from an EMBL/GenBank/DDBJ whole genome shotgun (WGS) entry which is preliminary data.</text>
</comment>
<protein>
    <recommendedName>
        <fullName evidence="9">NACHT domain-containing protein</fullName>
    </recommendedName>
</protein>
<evidence type="ECO:0000313" key="7">
    <source>
        <dbReference type="EMBL" id="KAL2830803.1"/>
    </source>
</evidence>
<feature type="compositionally biased region" description="Polar residues" evidence="2">
    <location>
        <begin position="21"/>
        <end position="30"/>
    </location>
</feature>
<name>A0ABR4IVE4_9EURO</name>
<dbReference type="Pfam" id="PF22939">
    <property type="entry name" value="WHD_GPIID"/>
    <property type="match status" value="1"/>
</dbReference>
<sequence length="740" mass="84598">MSPFNLKKKLPKRLPHWGSSKRPNQTQRSDGLSKPELPATVPQDPPQDPPQKSYDPWLLAQELLKNDEKTSKIIAAATEILEADFNFHIQSSGSTARDQLCSFLDSQARELTEKKWVVKLGGHSISVQEQLTRTCQNVLSIKEVVNTVAGVGPPAAIACAGVMVSLLLVAQAVDQYESLLQGLELTSALIPRLRLVEDIYSQPNAGVTTEFMEKSKEQVILLYCRVIEFQARALCHLRKHSVSRLFRNMFKQDGWNDLVEEIQQLDDSTAKFTLRIENAEVRKRLEDIQNDLSNNQIWRTTSSQDERTNKFFQLLYTCPYKDRKDRNSNRVPGTCEWFTNHSRFQAWEQSDHSALLWVSADPGCGKSVLTKFLIDDTLPKHKRTVCYFFFKDDFQDQKSVANALSAILRQLFMQLPHLLPATVLDKLDTDGEKFVESFHDLWNILLSVATNQGTGGVICILDALDECQDDDRKRFIRALESLYSGPLEKYNLKFLVTSRPYDHIRRGFQKLENRLPTIHLSGEGEAEIHKISREIDLVIKKRVEDIGRENDLELDDCTYLEEQLTSVNNRTYLWVSLTLDVIENMSGFTKGNIRSAIQNLPQNVDEAYERILDRSSDRTKAKRLLHIVTAAERPLCLRELALAMVFDKENQLIEDILDELERDDKRFQRTVRDLCGLFLVIVDEKVYLLHQTAKEFLGQSSRLGPVSRNDSPPDHYLEELLGAGGVPQNPRNHVHVISRS</sequence>
<reference evidence="7 8" key="1">
    <citation type="submission" date="2024-07" db="EMBL/GenBank/DDBJ databases">
        <title>Section-level genome sequencing and comparative genomics of Aspergillus sections Usti and Cavernicolus.</title>
        <authorList>
            <consortium name="Lawrence Berkeley National Laboratory"/>
            <person name="Nybo J.L."/>
            <person name="Vesth T.C."/>
            <person name="Theobald S."/>
            <person name="Frisvad J.C."/>
            <person name="Larsen T.O."/>
            <person name="Kjaerboelling I."/>
            <person name="Rothschild-Mancinelli K."/>
            <person name="Lyhne E.K."/>
            <person name="Kogle M.E."/>
            <person name="Barry K."/>
            <person name="Clum A."/>
            <person name="Na H."/>
            <person name="Ledsgaard L."/>
            <person name="Lin J."/>
            <person name="Lipzen A."/>
            <person name="Kuo A."/>
            <person name="Riley R."/>
            <person name="Mondo S."/>
            <person name="LaButti K."/>
            <person name="Haridas S."/>
            <person name="Pangalinan J."/>
            <person name="Salamov A.A."/>
            <person name="Simmons B.A."/>
            <person name="Magnuson J.K."/>
            <person name="Chen J."/>
            <person name="Drula E."/>
            <person name="Henrissat B."/>
            <person name="Wiebenga A."/>
            <person name="Lubbers R.J."/>
            <person name="Gomes A.C."/>
            <person name="Makela M.R."/>
            <person name="Stajich J."/>
            <person name="Grigoriev I.V."/>
            <person name="Mortensen U.H."/>
            <person name="De vries R.P."/>
            <person name="Baker S.E."/>
            <person name="Andersen M.R."/>
        </authorList>
    </citation>
    <scope>NUCLEOTIDE SEQUENCE [LARGE SCALE GENOMIC DNA]</scope>
    <source>
        <strain evidence="7 8">CBS 600.67</strain>
    </source>
</reference>
<evidence type="ECO:0000256" key="2">
    <source>
        <dbReference type="SAM" id="MobiDB-lite"/>
    </source>
</evidence>
<keyword evidence="8" id="KW-1185">Reference proteome</keyword>
<dbReference type="Pfam" id="PF23239">
    <property type="entry name" value="DUF7069"/>
    <property type="match status" value="1"/>
</dbReference>
<evidence type="ECO:0000313" key="8">
    <source>
        <dbReference type="Proteomes" id="UP001610335"/>
    </source>
</evidence>
<evidence type="ECO:0000259" key="5">
    <source>
        <dbReference type="Pfam" id="PF23239"/>
    </source>
</evidence>
<dbReference type="EMBL" id="JBFXLS010000011">
    <property type="protein sequence ID" value="KAL2830803.1"/>
    <property type="molecule type" value="Genomic_DNA"/>
</dbReference>
<dbReference type="Proteomes" id="UP001610335">
    <property type="component" value="Unassembled WGS sequence"/>
</dbReference>
<dbReference type="Gene3D" id="3.40.50.300">
    <property type="entry name" value="P-loop containing nucleotide triphosphate hydrolases"/>
    <property type="match status" value="1"/>
</dbReference>
<proteinExistence type="predicted"/>
<dbReference type="InterPro" id="IPR054471">
    <property type="entry name" value="GPIID_WHD"/>
</dbReference>
<dbReference type="Pfam" id="PF17100">
    <property type="entry name" value="NACHT_N"/>
    <property type="match status" value="1"/>
</dbReference>
<dbReference type="SUPFAM" id="SSF52540">
    <property type="entry name" value="P-loop containing nucleoside triphosphate hydrolases"/>
    <property type="match status" value="1"/>
</dbReference>
<keyword evidence="1" id="KW-0677">Repeat</keyword>
<dbReference type="InterPro" id="IPR031359">
    <property type="entry name" value="NACHT_N"/>
</dbReference>
<dbReference type="InterPro" id="IPR055497">
    <property type="entry name" value="DUF7069"/>
</dbReference>
<evidence type="ECO:0000259" key="3">
    <source>
        <dbReference type="Pfam" id="PF17100"/>
    </source>
</evidence>
<evidence type="ECO:0000259" key="4">
    <source>
        <dbReference type="Pfam" id="PF22939"/>
    </source>
</evidence>
<dbReference type="InterPro" id="IPR027417">
    <property type="entry name" value="P-loop_NTPase"/>
</dbReference>
<feature type="domain" description="GPI inositol-deacylase winged helix" evidence="4">
    <location>
        <begin position="609"/>
        <end position="700"/>
    </location>
</feature>
<feature type="domain" description="NWD NACHT-NTPase N-terminal" evidence="3">
    <location>
        <begin position="89"/>
        <end position="266"/>
    </location>
</feature>
<feature type="domain" description="DUF7069" evidence="5">
    <location>
        <begin position="531"/>
        <end position="598"/>
    </location>
</feature>
<evidence type="ECO:0000259" key="6">
    <source>
        <dbReference type="Pfam" id="PF24883"/>
    </source>
</evidence>
<organism evidence="7 8">
    <name type="scientific">Aspergillus cavernicola</name>
    <dbReference type="NCBI Taxonomy" id="176166"/>
    <lineage>
        <taxon>Eukaryota</taxon>
        <taxon>Fungi</taxon>
        <taxon>Dikarya</taxon>
        <taxon>Ascomycota</taxon>
        <taxon>Pezizomycotina</taxon>
        <taxon>Eurotiomycetes</taxon>
        <taxon>Eurotiomycetidae</taxon>
        <taxon>Eurotiales</taxon>
        <taxon>Aspergillaceae</taxon>
        <taxon>Aspergillus</taxon>
        <taxon>Aspergillus subgen. Nidulantes</taxon>
    </lineage>
</organism>
<dbReference type="PANTHER" id="PTHR10039">
    <property type="entry name" value="AMELOGENIN"/>
    <property type="match status" value="1"/>
</dbReference>
<feature type="compositionally biased region" description="Basic residues" evidence="2">
    <location>
        <begin position="1"/>
        <end position="15"/>
    </location>
</feature>
<accession>A0ABR4IVE4</accession>
<evidence type="ECO:0000256" key="1">
    <source>
        <dbReference type="ARBA" id="ARBA00022737"/>
    </source>
</evidence>
<dbReference type="InterPro" id="IPR056884">
    <property type="entry name" value="NPHP3-like_N"/>
</dbReference>
<feature type="domain" description="Nephrocystin 3-like N-terminal" evidence="6">
    <location>
        <begin position="333"/>
        <end position="499"/>
    </location>
</feature>
<evidence type="ECO:0008006" key="9">
    <source>
        <dbReference type="Google" id="ProtNLM"/>
    </source>
</evidence>
<feature type="region of interest" description="Disordered" evidence="2">
    <location>
        <begin position="1"/>
        <end position="54"/>
    </location>
</feature>